<dbReference type="PANTHER" id="PTHR46423:SF4">
    <property type="entry name" value="OUTER ENVELOPE PROTEIN 61"/>
    <property type="match status" value="1"/>
</dbReference>
<dbReference type="SUPFAM" id="SSF51126">
    <property type="entry name" value="Pectin lyase-like"/>
    <property type="match status" value="1"/>
</dbReference>
<dbReference type="PROSITE" id="PS50865">
    <property type="entry name" value="ZF_MYND_2"/>
    <property type="match status" value="1"/>
</dbReference>
<keyword evidence="2" id="KW-0863">Zinc-finger</keyword>
<gene>
    <name evidence="4" type="ORF">PACLA_8A054036</name>
</gene>
<dbReference type="Gene3D" id="2.160.20.10">
    <property type="entry name" value="Single-stranded right-handed beta-helix, Pectin lyase-like"/>
    <property type="match status" value="1"/>
</dbReference>
<dbReference type="Gene3D" id="6.10.140.2220">
    <property type="match status" value="1"/>
</dbReference>
<dbReference type="OrthoDB" id="6088515at2759"/>
<dbReference type="Pfam" id="PF13229">
    <property type="entry name" value="Beta_helix"/>
    <property type="match status" value="2"/>
</dbReference>
<dbReference type="InterPro" id="IPR039448">
    <property type="entry name" value="Beta_helix"/>
</dbReference>
<name>A0A6S7G003_PARCT</name>
<dbReference type="InterPro" id="IPR051966">
    <property type="entry name" value="RPAP3"/>
</dbReference>
<dbReference type="InterPro" id="IPR019734">
    <property type="entry name" value="TPR_rpt"/>
</dbReference>
<evidence type="ECO:0000313" key="4">
    <source>
        <dbReference type="EMBL" id="CAB3983237.1"/>
    </source>
</evidence>
<dbReference type="Proteomes" id="UP001152795">
    <property type="component" value="Unassembled WGS sequence"/>
</dbReference>
<dbReference type="SMART" id="SM00028">
    <property type="entry name" value="TPR"/>
    <property type="match status" value="2"/>
</dbReference>
<dbReference type="InterPro" id="IPR011050">
    <property type="entry name" value="Pectin_lyase_fold/virulence"/>
</dbReference>
<reference evidence="4" key="1">
    <citation type="submission" date="2020-04" db="EMBL/GenBank/DDBJ databases">
        <authorList>
            <person name="Alioto T."/>
            <person name="Alioto T."/>
            <person name="Gomez Garrido J."/>
        </authorList>
    </citation>
    <scope>NUCLEOTIDE SEQUENCE</scope>
    <source>
        <strain evidence="4">A484AB</strain>
    </source>
</reference>
<evidence type="ECO:0000256" key="1">
    <source>
        <dbReference type="ARBA" id="ARBA00022723"/>
    </source>
</evidence>
<dbReference type="GO" id="GO:0008270">
    <property type="term" value="F:zinc ion binding"/>
    <property type="evidence" value="ECO:0007669"/>
    <property type="project" value="UniProtKB-KW"/>
</dbReference>
<dbReference type="SUPFAM" id="SSF52540">
    <property type="entry name" value="P-loop containing nucleoside triphosphate hydrolases"/>
    <property type="match status" value="1"/>
</dbReference>
<evidence type="ECO:0000313" key="5">
    <source>
        <dbReference type="Proteomes" id="UP001152795"/>
    </source>
</evidence>
<keyword evidence="5" id="KW-1185">Reference proteome</keyword>
<dbReference type="InterPro" id="IPR002893">
    <property type="entry name" value="Znf_MYND"/>
</dbReference>
<dbReference type="SUPFAM" id="SSF48452">
    <property type="entry name" value="TPR-like"/>
    <property type="match status" value="1"/>
</dbReference>
<accession>A0A6S7G003</accession>
<dbReference type="InterPro" id="IPR027417">
    <property type="entry name" value="P-loop_NTPase"/>
</dbReference>
<dbReference type="SMART" id="SM00710">
    <property type="entry name" value="PbH1"/>
    <property type="match status" value="5"/>
</dbReference>
<dbReference type="Pfam" id="PF01753">
    <property type="entry name" value="zf-MYND"/>
    <property type="match status" value="1"/>
</dbReference>
<evidence type="ECO:0000256" key="3">
    <source>
        <dbReference type="ARBA" id="ARBA00022833"/>
    </source>
</evidence>
<dbReference type="InterPro" id="IPR011990">
    <property type="entry name" value="TPR-like_helical_dom_sf"/>
</dbReference>
<proteinExistence type="predicted"/>
<dbReference type="PRINTS" id="PR00364">
    <property type="entry name" value="DISEASERSIST"/>
</dbReference>
<dbReference type="Gene3D" id="1.25.40.10">
    <property type="entry name" value="Tetratricopeptide repeat domain"/>
    <property type="match status" value="1"/>
</dbReference>
<dbReference type="GO" id="GO:0043531">
    <property type="term" value="F:ADP binding"/>
    <property type="evidence" value="ECO:0007669"/>
    <property type="project" value="InterPro"/>
</dbReference>
<dbReference type="GO" id="GO:0101031">
    <property type="term" value="C:protein folding chaperone complex"/>
    <property type="evidence" value="ECO:0007669"/>
    <property type="project" value="TreeGrafter"/>
</dbReference>
<dbReference type="InterPro" id="IPR056681">
    <property type="entry name" value="DUF7779"/>
</dbReference>
<evidence type="ECO:0000256" key="2">
    <source>
        <dbReference type="ARBA" id="ARBA00022771"/>
    </source>
</evidence>
<dbReference type="EMBL" id="CACRXK020000592">
    <property type="protein sequence ID" value="CAB3983237.1"/>
    <property type="molecule type" value="Genomic_DNA"/>
</dbReference>
<dbReference type="PANTHER" id="PTHR46423">
    <property type="entry name" value="RNA POLYMERASE II-ASSOCIATED PROTEIN 3"/>
    <property type="match status" value="1"/>
</dbReference>
<protein>
    <submittedName>
        <fullName evidence="4">Small glutamine-rich tetratricopeptide repeat-containing alpha</fullName>
    </submittedName>
</protein>
<keyword evidence="1" id="KW-0479">Metal-binding</keyword>
<dbReference type="InterPro" id="IPR006626">
    <property type="entry name" value="PbH1"/>
</dbReference>
<sequence length="1282" mass="145011">MAVKTLDFESESQLNTFLEKLGKVQSNFDNQLRELLGRIERCEKLGAENTKELKLLDKKFNTELTKYHSTKEEKIPYIFDAPDRNQYFSGRTQELQDLQHILNLDDAGLEKNVCVAAVCGLGGVGKTSLVTEYAHRKKKYYKGGVYWFSAEDDTFFERSVNNAALRLGALLGTFDLTLTNTLRRIGKTSKPCLIVLDCLDQLDLSLNILKFLSFDLRQSVLAAVVVMTRRSECKLVDEISNVHKDRCLSLKCLEEEEAKQFIFRRTGLTCDNSYSTNSVAESLVNELGGLPLALEQAGACIKELGCNLSDYLQQFQTERLKLLERQKAKRVSVYEKPERLAVHTTWLLNIKHIKESPHGMSAILLMNAFAFLNPSEIDEELVNVGERPIEDKAFRDCMTSPLGCRQVVKLLTDFSLFTYVHAHSVSTHRLVQELVRENLNPEEKAKSFVNVVRLLSFAFSKCTSTPKHLLGNVGMEERLKAYDLPRNHSQYYLWSKLCFHVFQLQRNMEKLLANPDRECLDSLFVFETAKLLYECVVHLSANQKQEDAKRTLNFAYRILDWVPVDEYDTIQKSLSNNSLFPSHVIPLPKWLQIVTKKCCVPSMSYLEPLDEKPTVEIVDSESPGLEQNIEKLKSEGNKKFSEGLYKEAVDAYSAAIDMSRGTTVFNPLLLTNRASAYIKLNQPDDALKDANEYISRFPDCWKGYARKALALDEKVSAEIAAALAYYYFYLKDDRCIFSEYKPFIGAFPGLKERISICHTVDQLMAALPSYNTRQDCLRVIILGSKEYVIKLNTQIPWMLVGNCIMVGRKADASVTLKLEGYTGLQLFEKCMLVDLSFAIDIGQISGHDGSFVKILNCNFSSSNDVSAAVVSTGGFNAERCKFTNCKAGGLLCVGPGDMVVDNCTFAGNLKAGLEVRENGILTVRKSRMYNNSMDGLLIGPNAAKCDVFDCQIFHNAREGIAALDASKCITLMRNHVYGNDGSGIFVRNSDVDMRENKFFDNEGWGIWSQSNSWCNVSTNESFRNKRGGVRVGKRWTGKEFPLSVVELNEVHDNFGPGIVDTINNFELDVRPFGSGKDVSKKSGDYKSAKYDGNVEYNNEERIIGKESKCSSSWCSGCKEKCEDLKLCGKCFTTGYCNKDCQKDHWPKHKKLCKVLREKSSLLVTSTARRGFDGSVNVHAKGLDAIGPKCSPPPPRNGTRFIVKVQTNFESIIFGKLHPLVIYDRSLHVDEEFEDEFIDRLVKEFGVLGQRKYQEKKLFLHCVFEKNGKLRLFINDFADFQKW</sequence>
<organism evidence="4 5">
    <name type="scientific">Paramuricea clavata</name>
    <name type="common">Red gorgonian</name>
    <name type="synonym">Violescent sea-whip</name>
    <dbReference type="NCBI Taxonomy" id="317549"/>
    <lineage>
        <taxon>Eukaryota</taxon>
        <taxon>Metazoa</taxon>
        <taxon>Cnidaria</taxon>
        <taxon>Anthozoa</taxon>
        <taxon>Octocorallia</taxon>
        <taxon>Malacalcyonacea</taxon>
        <taxon>Plexauridae</taxon>
        <taxon>Paramuricea</taxon>
    </lineage>
</organism>
<dbReference type="Gene3D" id="3.40.50.300">
    <property type="entry name" value="P-loop containing nucleotide triphosphate hydrolases"/>
    <property type="match status" value="1"/>
</dbReference>
<dbReference type="SUPFAM" id="SSF144232">
    <property type="entry name" value="HIT/MYND zinc finger-like"/>
    <property type="match status" value="1"/>
</dbReference>
<keyword evidence="3" id="KW-0862">Zinc</keyword>
<dbReference type="Pfam" id="PF25000">
    <property type="entry name" value="DUF7779"/>
    <property type="match status" value="1"/>
</dbReference>
<dbReference type="InterPro" id="IPR012334">
    <property type="entry name" value="Pectin_lyas_fold"/>
</dbReference>
<comment type="caution">
    <text evidence="4">The sequence shown here is derived from an EMBL/GenBank/DDBJ whole genome shotgun (WGS) entry which is preliminary data.</text>
</comment>